<evidence type="ECO:0000313" key="1">
    <source>
        <dbReference type="EMBL" id="CAL1715640.1"/>
    </source>
</evidence>
<name>A0ABP1E6G7_9APHY</name>
<keyword evidence="2" id="KW-1185">Reference proteome</keyword>
<evidence type="ECO:0008006" key="3">
    <source>
        <dbReference type="Google" id="ProtNLM"/>
    </source>
</evidence>
<evidence type="ECO:0000313" key="2">
    <source>
        <dbReference type="Proteomes" id="UP001497453"/>
    </source>
</evidence>
<protein>
    <recommendedName>
        <fullName evidence="3">Dynein heavy chain tail domain-containing protein</fullName>
    </recommendedName>
</protein>
<gene>
    <name evidence="1" type="ORF">GFSPODELE1_LOCUS10337</name>
</gene>
<reference evidence="2" key="1">
    <citation type="submission" date="2024-04" db="EMBL/GenBank/DDBJ databases">
        <authorList>
            <person name="Shaw F."/>
            <person name="Minotto A."/>
        </authorList>
    </citation>
    <scope>NUCLEOTIDE SEQUENCE [LARGE SCALE GENOMIC DNA]</scope>
</reference>
<accession>A0ABP1E6G7</accession>
<dbReference type="Proteomes" id="UP001497453">
    <property type="component" value="Chromosome 8"/>
</dbReference>
<proteinExistence type="predicted"/>
<sequence length="182" mass="20891">MMISQWEALHKNYIELLWKFKDIAGFARSTAIDFVNIMIPQVLKNPSLNIEQKKNTLRDYMNHLEEVRGGSKSLTDSFAQLQIGVDLFCEQWRHLVKKPHFVHCITQTQEYGQRLAELDAQLKPLQFKIAALKITLCIVTATRTSISLIDNSSLCRESVCDASQSSLKKAFSRAEDEMEELQ</sequence>
<organism evidence="1 2">
    <name type="scientific">Somion occarium</name>
    <dbReference type="NCBI Taxonomy" id="3059160"/>
    <lineage>
        <taxon>Eukaryota</taxon>
        <taxon>Fungi</taxon>
        <taxon>Dikarya</taxon>
        <taxon>Basidiomycota</taxon>
        <taxon>Agaricomycotina</taxon>
        <taxon>Agaricomycetes</taxon>
        <taxon>Polyporales</taxon>
        <taxon>Cerrenaceae</taxon>
        <taxon>Somion</taxon>
    </lineage>
</organism>
<dbReference type="EMBL" id="OZ037951">
    <property type="protein sequence ID" value="CAL1715640.1"/>
    <property type="molecule type" value="Genomic_DNA"/>
</dbReference>